<accession>A0A837IPW1</accession>
<protein>
    <submittedName>
        <fullName evidence="1">Uncharacterized protein</fullName>
    </submittedName>
</protein>
<comment type="caution">
    <text evidence="1">The sequence shown here is derived from an EMBL/GenBank/DDBJ whole genome shotgun (WGS) entry which is preliminary data.</text>
</comment>
<reference evidence="1 2" key="1">
    <citation type="journal article" date="2015" name="Nature">
        <title>rRNA introns, odd ribosomes, and small enigmatic genomes across a large radiation of phyla.</title>
        <authorList>
            <person name="Brown C.T."/>
            <person name="Hug L.A."/>
            <person name="Thomas B.C."/>
            <person name="Sharon I."/>
            <person name="Castelle C.J."/>
            <person name="Singh A."/>
            <person name="Wilkins M.J."/>
            <person name="Williams K.H."/>
            <person name="Banfield J.F."/>
        </authorList>
    </citation>
    <scope>NUCLEOTIDE SEQUENCE [LARGE SCALE GENOMIC DNA]</scope>
</reference>
<sequence length="110" mass="12909">MRYPENVEALAVRLEANGKPELARRARELARKYREWATVHDTEVRCVEARARRNHGREMFRRFWCDLRNIVRGPHRLWAVGDSLAALRAARRATSDAKSLERGEGTRRVR</sequence>
<dbReference type="EMBL" id="LCPH01000002">
    <property type="protein sequence ID" value="KKU93308.1"/>
    <property type="molecule type" value="Genomic_DNA"/>
</dbReference>
<gene>
    <name evidence="1" type="ORF">UY25_C0002G0032</name>
</gene>
<dbReference type="Proteomes" id="UP000034462">
    <property type="component" value="Unassembled WGS sequence"/>
</dbReference>
<proteinExistence type="predicted"/>
<evidence type="ECO:0000313" key="1">
    <source>
        <dbReference type="EMBL" id="KKU93308.1"/>
    </source>
</evidence>
<evidence type="ECO:0000313" key="2">
    <source>
        <dbReference type="Proteomes" id="UP000034462"/>
    </source>
</evidence>
<dbReference type="AlphaFoldDB" id="A0A837IPW1"/>
<organism evidence="1 2">
    <name type="scientific">Candidatus Yanofskybacteria bacterium GW2011_GWC1_48_11</name>
    <dbReference type="NCBI Taxonomy" id="1619027"/>
    <lineage>
        <taxon>Bacteria</taxon>
        <taxon>Candidatus Yanofskyibacteriota</taxon>
    </lineage>
</organism>
<name>A0A837IPW1_9BACT</name>